<dbReference type="EMBL" id="JAQQAF010000002">
    <property type="protein sequence ID" value="KAJ8506577.1"/>
    <property type="molecule type" value="Genomic_DNA"/>
</dbReference>
<evidence type="ECO:0000256" key="2">
    <source>
        <dbReference type="ARBA" id="ARBA00022679"/>
    </source>
</evidence>
<dbReference type="Gene3D" id="3.40.1280.10">
    <property type="match status" value="1"/>
</dbReference>
<feature type="domain" description="tRNA/rRNA methyltransferase SpoU type" evidence="4">
    <location>
        <begin position="190"/>
        <end position="338"/>
    </location>
</feature>
<dbReference type="AlphaFoldDB" id="A0AAV8Q775"/>
<dbReference type="FunFam" id="3.40.1280.10:FF:000027">
    <property type="entry name" value="Putative tRNA/rRNA methyltransferase YsgA"/>
    <property type="match status" value="1"/>
</dbReference>
<keyword evidence="6" id="KW-1185">Reference proteome</keyword>
<dbReference type="CDD" id="cd18095">
    <property type="entry name" value="SpoU-like_rRNA-MTase"/>
    <property type="match status" value="1"/>
</dbReference>
<protein>
    <recommendedName>
        <fullName evidence="4">tRNA/rRNA methyltransferase SpoU type domain-containing protein</fullName>
    </recommendedName>
</protein>
<dbReference type="PANTHER" id="PTHR43191">
    <property type="entry name" value="RRNA METHYLTRANSFERASE 3"/>
    <property type="match status" value="1"/>
</dbReference>
<accession>A0AAV8Q775</accession>
<dbReference type="GO" id="GO:0008173">
    <property type="term" value="F:RNA methyltransferase activity"/>
    <property type="evidence" value="ECO:0007669"/>
    <property type="project" value="InterPro"/>
</dbReference>
<comment type="caution">
    <text evidence="5">The sequence shown here is derived from an EMBL/GenBank/DDBJ whole genome shotgun (WGS) entry which is preliminary data.</text>
</comment>
<dbReference type="GO" id="GO:0032259">
    <property type="term" value="P:methylation"/>
    <property type="evidence" value="ECO:0007669"/>
    <property type="project" value="UniProtKB-KW"/>
</dbReference>
<gene>
    <name evidence="5" type="ORF">OPV22_007463</name>
</gene>
<evidence type="ECO:0000259" key="4">
    <source>
        <dbReference type="Pfam" id="PF00588"/>
    </source>
</evidence>
<dbReference type="Pfam" id="PF00588">
    <property type="entry name" value="SpoU_methylase"/>
    <property type="match status" value="1"/>
</dbReference>
<dbReference type="Proteomes" id="UP001222027">
    <property type="component" value="Unassembled WGS sequence"/>
</dbReference>
<dbReference type="GO" id="GO:0003723">
    <property type="term" value="F:RNA binding"/>
    <property type="evidence" value="ECO:0007669"/>
    <property type="project" value="InterPro"/>
</dbReference>
<dbReference type="SUPFAM" id="SSF75217">
    <property type="entry name" value="alpha/beta knot"/>
    <property type="match status" value="1"/>
</dbReference>
<dbReference type="InterPro" id="IPR029026">
    <property type="entry name" value="tRNA_m1G_MTases_N"/>
</dbReference>
<organism evidence="5 6">
    <name type="scientific">Ensete ventricosum</name>
    <name type="common">Abyssinian banana</name>
    <name type="synonym">Musa ensete</name>
    <dbReference type="NCBI Taxonomy" id="4639"/>
    <lineage>
        <taxon>Eukaryota</taxon>
        <taxon>Viridiplantae</taxon>
        <taxon>Streptophyta</taxon>
        <taxon>Embryophyta</taxon>
        <taxon>Tracheophyta</taxon>
        <taxon>Spermatophyta</taxon>
        <taxon>Magnoliopsida</taxon>
        <taxon>Liliopsida</taxon>
        <taxon>Zingiberales</taxon>
        <taxon>Musaceae</taxon>
        <taxon>Ensete</taxon>
    </lineage>
</organism>
<keyword evidence="2" id="KW-0808">Transferase</keyword>
<reference evidence="5 6" key="1">
    <citation type="submission" date="2022-12" db="EMBL/GenBank/DDBJ databases">
        <title>Chromosome-scale assembly of the Ensete ventricosum genome.</title>
        <authorList>
            <person name="Dussert Y."/>
            <person name="Stocks J."/>
            <person name="Wendawek A."/>
            <person name="Woldeyes F."/>
            <person name="Nichols R.A."/>
            <person name="Borrell J.S."/>
        </authorList>
    </citation>
    <scope>NUCLEOTIDE SEQUENCE [LARGE SCALE GENOMIC DNA]</scope>
    <source>
        <strain evidence="6">cv. Maze</strain>
        <tissue evidence="5">Seeds</tissue>
    </source>
</reference>
<dbReference type="Gene3D" id="3.30.1330.30">
    <property type="match status" value="1"/>
</dbReference>
<name>A0AAV8Q775_ENSVE</name>
<evidence type="ECO:0000256" key="3">
    <source>
        <dbReference type="SAM" id="MobiDB-lite"/>
    </source>
</evidence>
<proteinExistence type="predicted"/>
<feature type="region of interest" description="Disordered" evidence="3">
    <location>
        <begin position="15"/>
        <end position="51"/>
    </location>
</feature>
<dbReference type="InterPro" id="IPR001537">
    <property type="entry name" value="SpoU_MeTrfase"/>
</dbReference>
<dbReference type="GO" id="GO:0006396">
    <property type="term" value="P:RNA processing"/>
    <property type="evidence" value="ECO:0007669"/>
    <property type="project" value="InterPro"/>
</dbReference>
<dbReference type="InterPro" id="IPR051259">
    <property type="entry name" value="rRNA_Methyltransferase"/>
</dbReference>
<evidence type="ECO:0000256" key="1">
    <source>
        <dbReference type="ARBA" id="ARBA00022603"/>
    </source>
</evidence>
<dbReference type="PANTHER" id="PTHR43191:SF2">
    <property type="entry name" value="RRNA METHYLTRANSFERASE 3, MITOCHONDRIAL"/>
    <property type="match status" value="1"/>
</dbReference>
<evidence type="ECO:0000313" key="6">
    <source>
        <dbReference type="Proteomes" id="UP001222027"/>
    </source>
</evidence>
<sequence>MVAVMVMPAGSRLRVHSGSSAVPSSAGSGRGGRGRGVPEIDVGDQVSSWSSSPPPPFLRWPARITSASNPFVKHCVKLRLSSSYRLSCGSALVVGLTPILEICRFQQLKGDDDSVVDCLLMLDGADTLRGLNHLSAPVVHVSPIVMKKVSGMQSIDSIEAIALMRLPGTFLNLEENDEICQRWFPSSHRLLVLDGIQDPGNLGTLIRSAMAFKWDGAFLLPSCCDPFNEKALRASRGASFQLPVVSGTWSHLMTLKTKNKMKMLAGHPGSSTDGSNTTCSLSHELAESMAGEPLCLVLGSEGPGLSKQTVQACKLVSIPMVGGFESLNVSVAGGIFLFMLQPETRR</sequence>
<dbReference type="SUPFAM" id="SSF55315">
    <property type="entry name" value="L30e-like"/>
    <property type="match status" value="1"/>
</dbReference>
<dbReference type="InterPro" id="IPR029064">
    <property type="entry name" value="Ribosomal_eL30-like_sf"/>
</dbReference>
<keyword evidence="1" id="KW-0489">Methyltransferase</keyword>
<dbReference type="InterPro" id="IPR029028">
    <property type="entry name" value="Alpha/beta_knot_MTases"/>
</dbReference>
<evidence type="ECO:0000313" key="5">
    <source>
        <dbReference type="EMBL" id="KAJ8506577.1"/>
    </source>
</evidence>
<feature type="compositionally biased region" description="Low complexity" evidence="3">
    <location>
        <begin position="17"/>
        <end position="27"/>
    </location>
</feature>